<protein>
    <recommendedName>
        <fullName evidence="1">NADP-dependent oxidoreductase domain-containing protein</fullName>
    </recommendedName>
</protein>
<dbReference type="InterPro" id="IPR036812">
    <property type="entry name" value="NAD(P)_OxRdtase_dom_sf"/>
</dbReference>
<gene>
    <name evidence="2" type="ORF">HJC23_003469</name>
</gene>
<dbReference type="Gene3D" id="3.20.20.100">
    <property type="entry name" value="NADP-dependent oxidoreductase domain"/>
    <property type="match status" value="1"/>
</dbReference>
<dbReference type="PANTHER" id="PTHR42686">
    <property type="entry name" value="GH17980P-RELATED"/>
    <property type="match status" value="1"/>
</dbReference>
<dbReference type="Proteomes" id="UP001516023">
    <property type="component" value="Unassembled WGS sequence"/>
</dbReference>
<dbReference type="PANTHER" id="PTHR42686:SF1">
    <property type="entry name" value="GH17980P-RELATED"/>
    <property type="match status" value="1"/>
</dbReference>
<feature type="domain" description="NADP-dependent oxidoreductase" evidence="1">
    <location>
        <begin position="678"/>
        <end position="768"/>
    </location>
</feature>
<dbReference type="Pfam" id="PF00248">
    <property type="entry name" value="Aldo_ket_red"/>
    <property type="match status" value="2"/>
</dbReference>
<dbReference type="AlphaFoldDB" id="A0ABD3QSQ6"/>
<keyword evidence="3" id="KW-1185">Reference proteome</keyword>
<evidence type="ECO:0000259" key="1">
    <source>
        <dbReference type="Pfam" id="PF00248"/>
    </source>
</evidence>
<evidence type="ECO:0000313" key="3">
    <source>
        <dbReference type="Proteomes" id="UP001516023"/>
    </source>
</evidence>
<sequence>MPRAKIPFIQLHHHHLVTMTTLIMKDLGPSWDEITIALLLGMSTDDIHVERLGQDPDHVHTHAARLSFRTERERRTIVRSYQGLVIPMTHGYHYYTFVDDEGNLLSVEDDDEEEDIMMMESPPLHLQLMALPPKELESRFHRLCETSWHDTIAYPHHKTKDRVHAHAAMAYQLTKTMQQNKTHIRPIRYCRGVPVPSREAIDTVLNYLRSFSHWPLVETQRRGGVSASNYLVIKQQQQHHPPEHDKLWNMCRHLLHLVVPEAVYNAVAITRGFRGSPHIDTHDTATFQYVIALGDFVGGHLCCEADVDGTETLAIDIHDRIGRIDGRRVHWVDGWKGGDRFSIVYYCTEERDGTEREVSQDRHRAWMEEHPRQNVRTGKVPRRKYGRFSNGRLPPCLPMIGLGCSSFSTFFSSADGDDDDDADLTVETITRDIPVVQGWIETIRHAVLDRGIFLLDTAPWYGHGTSEIVVGYALDTILINDEGFDAGHDYSDHVTVTTGSEEKFSKPKRRTRTGLLPRSSVIVNTKVGRYEADPLRQFDFSYSTTIKSVFRSLERMNCEYIDVLQLHDPEFAPSMSILLEETIPALLECRKRGWAKAIGLTGYPLEVQHEILVKCSEQFGGDGLIFDQSLVYCHSNLHDMSLFHDSCFQSPNHDPLTNETEPNPSVPPPLESLAKNVTFAEFCQSNGINLMAAAPLSMGLLTDSGPPVWHPAPSSLKAACADAARLCRSNGVSISSLAMMYSISQPGIGCTLIGMKDVYEVDVASDLATRFSSIDFDEMNTMHQHDETNPILERILTDDEHKTCLQLLDKKHGPFANVWASGDYRWDGKAEAAKFWLLVNQLEGGRTPQAKSIV</sequence>
<dbReference type="SUPFAM" id="SSF51430">
    <property type="entry name" value="NAD(P)-linked oxidoreductase"/>
    <property type="match status" value="1"/>
</dbReference>
<reference evidence="2 3" key="1">
    <citation type="journal article" date="2020" name="G3 (Bethesda)">
        <title>Improved Reference Genome for Cyclotella cryptica CCMP332, a Model for Cell Wall Morphogenesis, Salinity Adaptation, and Lipid Production in Diatoms (Bacillariophyta).</title>
        <authorList>
            <person name="Roberts W.R."/>
            <person name="Downey K.M."/>
            <person name="Ruck E.C."/>
            <person name="Traller J.C."/>
            <person name="Alverson A.J."/>
        </authorList>
    </citation>
    <scope>NUCLEOTIDE SEQUENCE [LARGE SCALE GENOMIC DNA]</scope>
    <source>
        <strain evidence="2 3">CCMP332</strain>
    </source>
</reference>
<comment type="caution">
    <text evidence="2">The sequence shown here is derived from an EMBL/GenBank/DDBJ whole genome shotgun (WGS) entry which is preliminary data.</text>
</comment>
<feature type="domain" description="NADP-dependent oxidoreductase" evidence="1">
    <location>
        <begin position="440"/>
        <end position="611"/>
    </location>
</feature>
<organism evidence="2 3">
    <name type="scientific">Cyclotella cryptica</name>
    <dbReference type="NCBI Taxonomy" id="29204"/>
    <lineage>
        <taxon>Eukaryota</taxon>
        <taxon>Sar</taxon>
        <taxon>Stramenopiles</taxon>
        <taxon>Ochrophyta</taxon>
        <taxon>Bacillariophyta</taxon>
        <taxon>Coscinodiscophyceae</taxon>
        <taxon>Thalassiosirophycidae</taxon>
        <taxon>Stephanodiscales</taxon>
        <taxon>Stephanodiscaceae</taxon>
        <taxon>Cyclotella</taxon>
    </lineage>
</organism>
<accession>A0ABD3QSQ6</accession>
<name>A0ABD3QSQ6_9STRA</name>
<proteinExistence type="predicted"/>
<dbReference type="EMBL" id="JABMIG020000015">
    <property type="protein sequence ID" value="KAL3803194.1"/>
    <property type="molecule type" value="Genomic_DNA"/>
</dbReference>
<dbReference type="InterPro" id="IPR023210">
    <property type="entry name" value="NADP_OxRdtase_dom"/>
</dbReference>
<evidence type="ECO:0000313" key="2">
    <source>
        <dbReference type="EMBL" id="KAL3803194.1"/>
    </source>
</evidence>
<dbReference type="InterPro" id="IPR020471">
    <property type="entry name" value="AKR"/>
</dbReference>